<dbReference type="AlphaFoldDB" id="S0FP32"/>
<accession>S0FP32</accession>
<dbReference type="InterPro" id="IPR037401">
    <property type="entry name" value="SnoaL-like"/>
</dbReference>
<reference evidence="2 3" key="1">
    <citation type="journal article" date="2013" name="Genome Announc.">
        <title>Draft Genome Sequence of the Cellulolytic, Mesophilic, Anaerobic Bacterium Clostridium termitidis Strain CT1112 (DSM 5398).</title>
        <authorList>
            <person name="Lal S."/>
            <person name="Ramachandran U."/>
            <person name="Zhang X."/>
            <person name="Munir R."/>
            <person name="Sparling R."/>
            <person name="Levin D.B."/>
        </authorList>
    </citation>
    <scope>NUCLEOTIDE SEQUENCE [LARGE SCALE GENOMIC DNA]</scope>
    <source>
        <strain evidence="2 3">CT1112</strain>
    </source>
</reference>
<comment type="caution">
    <text evidence="2">The sequence shown here is derived from an EMBL/GenBank/DDBJ whole genome shotgun (WGS) entry which is preliminary data.</text>
</comment>
<evidence type="ECO:0000259" key="1">
    <source>
        <dbReference type="Pfam" id="PF12680"/>
    </source>
</evidence>
<protein>
    <recommendedName>
        <fullName evidence="1">SnoaL-like domain-containing protein</fullName>
    </recommendedName>
</protein>
<sequence>MDINNIPQIINDFITASNKPDPAAYVNCFSDDATVIDEGQTRTGKTAIKNWSDVYHFAANVTLEPRAVKQSDNGITVTCKLDGDYDKTGLPDPLLLDYHFSICAGKITRLWISC</sequence>
<dbReference type="RefSeq" id="WP_004623151.1">
    <property type="nucleotide sequence ID" value="NZ_AORV01000009.1"/>
</dbReference>
<dbReference type="Pfam" id="PF12680">
    <property type="entry name" value="SnoaL_2"/>
    <property type="match status" value="1"/>
</dbReference>
<keyword evidence="3" id="KW-1185">Reference proteome</keyword>
<dbReference type="Proteomes" id="UP000014155">
    <property type="component" value="Unassembled WGS sequence"/>
</dbReference>
<gene>
    <name evidence="2" type="ORF">CTER_5495</name>
</gene>
<dbReference type="STRING" id="1195236.CTER_5495"/>
<dbReference type="PATRIC" id="fig|1195236.3.peg.296"/>
<dbReference type="Gene3D" id="3.10.450.50">
    <property type="match status" value="1"/>
</dbReference>
<proteinExistence type="predicted"/>
<feature type="domain" description="SnoaL-like" evidence="1">
    <location>
        <begin position="11"/>
        <end position="109"/>
    </location>
</feature>
<organism evidence="2 3">
    <name type="scientific">Ruminiclostridium cellobioparum subsp. termitidis CT1112</name>
    <dbReference type="NCBI Taxonomy" id="1195236"/>
    <lineage>
        <taxon>Bacteria</taxon>
        <taxon>Bacillati</taxon>
        <taxon>Bacillota</taxon>
        <taxon>Clostridia</taxon>
        <taxon>Eubacteriales</taxon>
        <taxon>Oscillospiraceae</taxon>
        <taxon>Ruminiclostridium</taxon>
    </lineage>
</organism>
<dbReference type="EMBL" id="AORV01000009">
    <property type="protein sequence ID" value="EMS73990.1"/>
    <property type="molecule type" value="Genomic_DNA"/>
</dbReference>
<evidence type="ECO:0000313" key="2">
    <source>
        <dbReference type="EMBL" id="EMS73990.1"/>
    </source>
</evidence>
<dbReference type="InterPro" id="IPR032710">
    <property type="entry name" value="NTF2-like_dom_sf"/>
</dbReference>
<name>S0FP32_RUMCE</name>
<dbReference type="SUPFAM" id="SSF54427">
    <property type="entry name" value="NTF2-like"/>
    <property type="match status" value="1"/>
</dbReference>
<evidence type="ECO:0000313" key="3">
    <source>
        <dbReference type="Proteomes" id="UP000014155"/>
    </source>
</evidence>
<dbReference type="eggNOG" id="COG3631">
    <property type="taxonomic scope" value="Bacteria"/>
</dbReference>